<dbReference type="OrthoDB" id="6273691at2759"/>
<proteinExistence type="predicted"/>
<dbReference type="EMBL" id="GDQN01006912">
    <property type="protein sequence ID" value="JAT84142.1"/>
    <property type="molecule type" value="Transcribed_RNA"/>
</dbReference>
<feature type="non-terminal residue" evidence="3">
    <location>
        <position position="107"/>
    </location>
</feature>
<dbReference type="AlphaFoldDB" id="A0A1E1WAX1"/>
<feature type="compositionally biased region" description="Low complexity" evidence="1">
    <location>
        <begin position="73"/>
        <end position="87"/>
    </location>
</feature>
<evidence type="ECO:0000313" key="3">
    <source>
        <dbReference type="EMBL" id="JAT84142.1"/>
    </source>
</evidence>
<gene>
    <name evidence="3" type="ORF">g.8792</name>
    <name evidence="4" type="ORF">g.8794</name>
    <name evidence="2" type="ORF">g.8796</name>
</gene>
<sequence length="107" mass="11287">MYHHGRLGSNSSTSTSSGGSDLRVSGAVELADPANAALLAQLHNSDRARFSDTSWQIHRTWARNGDPLPLSPPSARAPAPPVTTAAPQLRTDQNGIYDTITPRAVSA</sequence>
<dbReference type="EMBL" id="GDQN01010409">
    <property type="protein sequence ID" value="JAT80645.1"/>
    <property type="molecule type" value="Transcribed_RNA"/>
</dbReference>
<organism evidence="3">
    <name type="scientific">Pectinophora gossypiella</name>
    <name type="common">Cotton pink bollworm</name>
    <name type="synonym">Depressaria gossypiella</name>
    <dbReference type="NCBI Taxonomy" id="13191"/>
    <lineage>
        <taxon>Eukaryota</taxon>
        <taxon>Metazoa</taxon>
        <taxon>Ecdysozoa</taxon>
        <taxon>Arthropoda</taxon>
        <taxon>Hexapoda</taxon>
        <taxon>Insecta</taxon>
        <taxon>Pterygota</taxon>
        <taxon>Neoptera</taxon>
        <taxon>Endopterygota</taxon>
        <taxon>Lepidoptera</taxon>
        <taxon>Glossata</taxon>
        <taxon>Ditrysia</taxon>
        <taxon>Gelechioidea</taxon>
        <taxon>Gelechiidae</taxon>
        <taxon>Apatetrinae</taxon>
        <taxon>Pectinophora</taxon>
    </lineage>
</organism>
<feature type="region of interest" description="Disordered" evidence="1">
    <location>
        <begin position="63"/>
        <end position="107"/>
    </location>
</feature>
<feature type="region of interest" description="Disordered" evidence="1">
    <location>
        <begin position="1"/>
        <end position="24"/>
    </location>
</feature>
<evidence type="ECO:0000256" key="1">
    <source>
        <dbReference type="SAM" id="MobiDB-lite"/>
    </source>
</evidence>
<dbReference type="EMBL" id="GDQN01002608">
    <property type="protein sequence ID" value="JAT88446.1"/>
    <property type="molecule type" value="Transcribed_RNA"/>
</dbReference>
<evidence type="ECO:0000313" key="4">
    <source>
        <dbReference type="EMBL" id="JAT88446.1"/>
    </source>
</evidence>
<feature type="compositionally biased region" description="Low complexity" evidence="1">
    <location>
        <begin position="8"/>
        <end position="20"/>
    </location>
</feature>
<reference evidence="3" key="1">
    <citation type="submission" date="2015-09" db="EMBL/GenBank/DDBJ databases">
        <title>De novo assembly of Pectinophora gossypiella (Pink Bollworm) gut transcriptome.</title>
        <authorList>
            <person name="Tassone E.E."/>
        </authorList>
    </citation>
    <scope>NUCLEOTIDE SEQUENCE</scope>
</reference>
<protein>
    <submittedName>
        <fullName evidence="3">Uncharacterized protein</fullName>
    </submittedName>
</protein>
<name>A0A1E1WAX1_PECGO</name>
<accession>A0A1E1WAX1</accession>
<evidence type="ECO:0000313" key="2">
    <source>
        <dbReference type="EMBL" id="JAT80645.1"/>
    </source>
</evidence>